<feature type="active site" description="Cysteine persulfide intermediate" evidence="9">
    <location>
        <position position="204"/>
    </location>
</feature>
<dbReference type="PANTHER" id="PTHR11933">
    <property type="entry name" value="TRNA 5-METHYLAMINOMETHYL-2-THIOURIDYLATE -METHYLTRANSFERASE"/>
    <property type="match status" value="1"/>
</dbReference>
<dbReference type="InterPro" id="IPR014729">
    <property type="entry name" value="Rossmann-like_a/b/a_fold"/>
</dbReference>
<reference evidence="12 13" key="1">
    <citation type="submission" date="2019-07" db="EMBL/GenBank/DDBJ databases">
        <authorList>
            <person name="Cremers G."/>
        </authorList>
    </citation>
    <scope>NUCLEOTIDE SEQUENCE [LARGE SCALE GENOMIC DNA]</scope>
</reference>
<keyword evidence="12" id="KW-0489">Methyltransferase</keyword>
<evidence type="ECO:0000256" key="8">
    <source>
        <dbReference type="ARBA" id="ARBA00051542"/>
    </source>
</evidence>
<dbReference type="PANTHER" id="PTHR11933:SF5">
    <property type="entry name" value="MITOCHONDRIAL TRNA-SPECIFIC 2-THIOURIDYLASE 1"/>
    <property type="match status" value="1"/>
</dbReference>
<keyword evidence="6 9" id="KW-0694">RNA-binding</keyword>
<dbReference type="CDD" id="cd01998">
    <property type="entry name" value="MnmA_TRMU-like"/>
    <property type="match status" value="1"/>
</dbReference>
<dbReference type="InterPro" id="IPR046884">
    <property type="entry name" value="MnmA-like_central"/>
</dbReference>
<evidence type="ECO:0000313" key="13">
    <source>
        <dbReference type="Proteomes" id="UP000334340"/>
    </source>
</evidence>
<evidence type="ECO:0000256" key="6">
    <source>
        <dbReference type="ARBA" id="ARBA00022884"/>
    </source>
</evidence>
<dbReference type="FunFam" id="3.40.50.620:FF:000115">
    <property type="entry name" value="tRNA-specific 2-thiouridylase MnmA"/>
    <property type="match status" value="1"/>
</dbReference>
<keyword evidence="3 9" id="KW-0819">tRNA processing</keyword>
<evidence type="ECO:0000256" key="9">
    <source>
        <dbReference type="HAMAP-Rule" id="MF_00144"/>
    </source>
</evidence>
<dbReference type="Gene3D" id="2.30.30.280">
    <property type="entry name" value="Adenine nucleotide alpha hydrolases-like domains"/>
    <property type="match status" value="1"/>
</dbReference>
<gene>
    <name evidence="9" type="primary">mnmA</name>
    <name evidence="12" type="ORF">MELA_00108</name>
</gene>
<protein>
    <recommendedName>
        <fullName evidence="9">tRNA-specific 2-thiouridylase MnmA</fullName>
        <ecNumber evidence="9">2.8.1.13</ecNumber>
    </recommendedName>
</protein>
<keyword evidence="13" id="KW-1185">Reference proteome</keyword>
<feature type="site" description="Interaction with tRNA" evidence="9">
    <location>
        <position position="131"/>
    </location>
</feature>
<feature type="domain" description="tRNA-specific 2-thiouridylase MnmA-like central" evidence="11">
    <location>
        <begin position="214"/>
        <end position="275"/>
    </location>
</feature>
<feature type="site" description="Interaction with tRNA" evidence="9">
    <location>
        <position position="342"/>
    </location>
</feature>
<proteinExistence type="inferred from homology"/>
<evidence type="ECO:0000256" key="2">
    <source>
        <dbReference type="ARBA" id="ARBA00022679"/>
    </source>
</evidence>
<dbReference type="Gene3D" id="2.40.30.10">
    <property type="entry name" value="Translation factors"/>
    <property type="match status" value="1"/>
</dbReference>
<dbReference type="NCBIfam" id="TIGR00420">
    <property type="entry name" value="trmU"/>
    <property type="match status" value="1"/>
</dbReference>
<comment type="catalytic activity">
    <reaction evidence="8 9">
        <text>S-sulfanyl-L-cysteinyl-[protein] + uridine(34) in tRNA + AH2 + ATP = 2-thiouridine(34) in tRNA + L-cysteinyl-[protein] + A + AMP + diphosphate + H(+)</text>
        <dbReference type="Rhea" id="RHEA:47032"/>
        <dbReference type="Rhea" id="RHEA-COMP:10131"/>
        <dbReference type="Rhea" id="RHEA-COMP:11726"/>
        <dbReference type="Rhea" id="RHEA-COMP:11727"/>
        <dbReference type="Rhea" id="RHEA-COMP:11728"/>
        <dbReference type="ChEBI" id="CHEBI:13193"/>
        <dbReference type="ChEBI" id="CHEBI:15378"/>
        <dbReference type="ChEBI" id="CHEBI:17499"/>
        <dbReference type="ChEBI" id="CHEBI:29950"/>
        <dbReference type="ChEBI" id="CHEBI:30616"/>
        <dbReference type="ChEBI" id="CHEBI:33019"/>
        <dbReference type="ChEBI" id="CHEBI:61963"/>
        <dbReference type="ChEBI" id="CHEBI:65315"/>
        <dbReference type="ChEBI" id="CHEBI:87170"/>
        <dbReference type="ChEBI" id="CHEBI:456215"/>
        <dbReference type="EC" id="2.8.1.13"/>
    </reaction>
</comment>
<keyword evidence="9" id="KW-0963">Cytoplasm</keyword>
<dbReference type="Pfam" id="PF20259">
    <property type="entry name" value="tRNA_Me_trans_M"/>
    <property type="match status" value="1"/>
</dbReference>
<accession>A0A564ZEL0</accession>
<dbReference type="GO" id="GO:0005524">
    <property type="term" value="F:ATP binding"/>
    <property type="evidence" value="ECO:0007669"/>
    <property type="project" value="UniProtKB-KW"/>
</dbReference>
<dbReference type="AlphaFoldDB" id="A0A564ZEL0"/>
<dbReference type="Pfam" id="PF03054">
    <property type="entry name" value="tRNA_Me_trans"/>
    <property type="match status" value="1"/>
</dbReference>
<dbReference type="GO" id="GO:0103016">
    <property type="term" value="F:tRNA-uridine 2-sulfurtransferase activity"/>
    <property type="evidence" value="ECO:0007669"/>
    <property type="project" value="UniProtKB-EC"/>
</dbReference>
<dbReference type="GO" id="GO:0000049">
    <property type="term" value="F:tRNA binding"/>
    <property type="evidence" value="ECO:0007669"/>
    <property type="project" value="UniProtKB-KW"/>
</dbReference>
<dbReference type="EC" id="2.8.1.13" evidence="9"/>
<evidence type="ECO:0000259" key="10">
    <source>
        <dbReference type="Pfam" id="PF20258"/>
    </source>
</evidence>
<dbReference type="Gene3D" id="3.40.50.620">
    <property type="entry name" value="HUPs"/>
    <property type="match status" value="1"/>
</dbReference>
<organism evidence="12 13">
    <name type="scientific">Candidatus Methylomirabilis lanthanidiphila</name>
    <dbReference type="NCBI Taxonomy" id="2211376"/>
    <lineage>
        <taxon>Bacteria</taxon>
        <taxon>Candidatus Methylomirabilota</taxon>
        <taxon>Candidatus Methylomirabilia</taxon>
        <taxon>Candidatus Methylomirabilales</taxon>
        <taxon>Candidatus Methylomirabilaceae</taxon>
        <taxon>Candidatus Methylomirabilis</taxon>
    </lineage>
</organism>
<evidence type="ECO:0000259" key="11">
    <source>
        <dbReference type="Pfam" id="PF20259"/>
    </source>
</evidence>
<dbReference type="GO" id="GO:0005737">
    <property type="term" value="C:cytoplasm"/>
    <property type="evidence" value="ECO:0007669"/>
    <property type="project" value="UniProtKB-SubCell"/>
</dbReference>
<feature type="region of interest" description="Interaction with tRNA" evidence="9">
    <location>
        <begin position="154"/>
        <end position="156"/>
    </location>
</feature>
<keyword evidence="2 9" id="KW-0808">Transferase</keyword>
<keyword evidence="7" id="KW-1015">Disulfide bond</keyword>
<dbReference type="SUPFAM" id="SSF52402">
    <property type="entry name" value="Adenine nucleotide alpha hydrolases-like"/>
    <property type="match status" value="1"/>
</dbReference>
<evidence type="ECO:0000256" key="7">
    <source>
        <dbReference type="ARBA" id="ARBA00023157"/>
    </source>
</evidence>
<dbReference type="GO" id="GO:0032259">
    <property type="term" value="P:methylation"/>
    <property type="evidence" value="ECO:0007669"/>
    <property type="project" value="UniProtKB-KW"/>
</dbReference>
<dbReference type="InterPro" id="IPR023382">
    <property type="entry name" value="MnmA-like_central_sf"/>
</dbReference>
<comment type="caution">
    <text evidence="9">Lacks conserved residue(s) required for the propagation of feature annotation.</text>
</comment>
<evidence type="ECO:0000256" key="1">
    <source>
        <dbReference type="ARBA" id="ARBA00022555"/>
    </source>
</evidence>
<name>A0A564ZEL0_9BACT</name>
<evidence type="ECO:0000256" key="5">
    <source>
        <dbReference type="ARBA" id="ARBA00022840"/>
    </source>
</evidence>
<evidence type="ECO:0000313" key="12">
    <source>
        <dbReference type="EMBL" id="VUZ83755.1"/>
    </source>
</evidence>
<keyword evidence="1 9" id="KW-0820">tRNA-binding</keyword>
<evidence type="ECO:0000256" key="3">
    <source>
        <dbReference type="ARBA" id="ARBA00022694"/>
    </source>
</evidence>
<keyword evidence="5 9" id="KW-0067">ATP-binding</keyword>
<comment type="similarity">
    <text evidence="9">Belongs to the MnmA/TRMU family.</text>
</comment>
<dbReference type="NCBIfam" id="NF001138">
    <property type="entry name" value="PRK00143.1"/>
    <property type="match status" value="1"/>
</dbReference>
<dbReference type="InterPro" id="IPR004506">
    <property type="entry name" value="MnmA-like"/>
</dbReference>
<keyword evidence="4 9" id="KW-0547">Nucleotide-binding</keyword>
<evidence type="ECO:0000256" key="4">
    <source>
        <dbReference type="ARBA" id="ARBA00022741"/>
    </source>
</evidence>
<dbReference type="GO" id="GO:0008168">
    <property type="term" value="F:methyltransferase activity"/>
    <property type="evidence" value="ECO:0007669"/>
    <property type="project" value="UniProtKB-KW"/>
</dbReference>
<dbReference type="EMBL" id="CABIKM010000001">
    <property type="protein sequence ID" value="VUZ83755.1"/>
    <property type="molecule type" value="Genomic_DNA"/>
</dbReference>
<comment type="function">
    <text evidence="9">Catalyzes the 2-thiolation of uridine at the wobble position (U34) of tRNA, leading to the formation of s(2)U34.</text>
</comment>
<dbReference type="HAMAP" id="MF_00144">
    <property type="entry name" value="tRNA_thiouridyl_MnmA"/>
    <property type="match status" value="1"/>
</dbReference>
<feature type="binding site" evidence="9">
    <location>
        <position position="36"/>
    </location>
    <ligand>
        <name>ATP</name>
        <dbReference type="ChEBI" id="CHEBI:30616"/>
    </ligand>
</feature>
<dbReference type="Proteomes" id="UP000334340">
    <property type="component" value="Unassembled WGS sequence"/>
</dbReference>
<feature type="domain" description="tRNA-specific 2-thiouridylase MnmA-like C-terminal" evidence="10">
    <location>
        <begin position="290"/>
        <end position="361"/>
    </location>
</feature>
<feature type="binding site" evidence="9">
    <location>
        <position position="130"/>
    </location>
    <ligand>
        <name>ATP</name>
        <dbReference type="ChEBI" id="CHEBI:30616"/>
    </ligand>
</feature>
<sequence length="382" mass="41732">MKRKPRVVVAMSGGVDSAVAAVLLIEQGYEVVGISLKLLPRGAGNGSERADRCCSAKDAEDARLVAAHLGIPYYVLNYESQFQRKVIQEFTEAYLGGLTPNPCVRCNELVKFGSLLRQAVGLGAERLATGHYARVERESASGRYLLRRGADDERDQSYFLYSLTQEQLARLCFPVGHMTKDQVRKRAAAYGLRVAAKIDSQDLCFVGDDYRTYLREQCGDRLKPGPVTDSTGRILGQHRGLALYTVGQRNGLGLAGGPFYVVRLDAETNAVVVGRRDELLRPEFVAEGLNLIAWDRLTDERPVLMKVRSRQAAMAATVSPMGGDGRIRVRWQEPQPAPAPGQAAVFYDVSEPDLLVGGATVAADCEVQHDQAGKKGLTDCES</sequence>
<comment type="subcellular location">
    <subcellularLocation>
        <location evidence="9">Cytoplasm</location>
    </subcellularLocation>
</comment>
<feature type="active site" description="Nucleophile" evidence="9">
    <location>
        <position position="106"/>
    </location>
</feature>
<dbReference type="Pfam" id="PF20258">
    <property type="entry name" value="tRNA_Me_trans_C"/>
    <property type="match status" value="1"/>
</dbReference>
<feature type="binding site" evidence="9">
    <location>
        <begin position="10"/>
        <end position="17"/>
    </location>
    <ligand>
        <name>ATP</name>
        <dbReference type="ChEBI" id="CHEBI:30616"/>
    </ligand>
</feature>
<dbReference type="InterPro" id="IPR046885">
    <property type="entry name" value="MnmA-like_C"/>
</dbReference>
<dbReference type="GO" id="GO:0002143">
    <property type="term" value="P:tRNA wobble position uridine thiolation"/>
    <property type="evidence" value="ECO:0007669"/>
    <property type="project" value="TreeGrafter"/>
</dbReference>